<dbReference type="PIRSF" id="PIRSF006639">
    <property type="entry name" value="UCP006639_pph"/>
    <property type="match status" value="1"/>
</dbReference>
<dbReference type="InterPro" id="IPR004518">
    <property type="entry name" value="MazG-like_dom"/>
</dbReference>
<name>A0A844GT93_9CHRO</name>
<feature type="domain" description="NTP pyrophosphohydrolase MazG-like" evidence="1">
    <location>
        <begin position="24"/>
        <end position="94"/>
    </location>
</feature>
<keyword evidence="2" id="KW-0378">Hydrolase</keyword>
<accession>A0A844GT93</accession>
<dbReference type="EMBL" id="WMIA01000016">
    <property type="protein sequence ID" value="MTF39717.1"/>
    <property type="molecule type" value="Genomic_DNA"/>
</dbReference>
<dbReference type="SUPFAM" id="SSF101386">
    <property type="entry name" value="all-alpha NTP pyrophosphatases"/>
    <property type="match status" value="1"/>
</dbReference>
<dbReference type="RefSeq" id="WP_015219490.1">
    <property type="nucleotide sequence ID" value="NZ_WMIA01000016.1"/>
</dbReference>
<dbReference type="AlphaFoldDB" id="A0A844GT93"/>
<dbReference type="Pfam" id="PF03819">
    <property type="entry name" value="MazG"/>
    <property type="match status" value="1"/>
</dbReference>
<gene>
    <name evidence="2" type="ORF">GGC33_12390</name>
</gene>
<dbReference type="CDD" id="cd11541">
    <property type="entry name" value="NTP-PPase_u4"/>
    <property type="match status" value="1"/>
</dbReference>
<protein>
    <submittedName>
        <fullName evidence="2">Nucleotide pyrophosphohydrolase</fullName>
    </submittedName>
</protein>
<sequence length="106" mass="12205">MNLNEYTLKTRETAIYPPETFLEYLTLGLASEAGEVSGVVKKYIRKDQNLDVAKEKLEKELGDVMWYWARLCDELGLDPQQVIENNIKKLQARKVNQTLQGDGDDR</sequence>
<evidence type="ECO:0000313" key="2">
    <source>
        <dbReference type="EMBL" id="MTF39717.1"/>
    </source>
</evidence>
<dbReference type="InterPro" id="IPR011379">
    <property type="entry name" value="MazG-related_GP37"/>
</dbReference>
<dbReference type="Proteomes" id="UP000437131">
    <property type="component" value="Unassembled WGS sequence"/>
</dbReference>
<organism evidence="2 3">
    <name type="scientific">Cyanobacterium aponinum 0216</name>
    <dbReference type="NCBI Taxonomy" id="2676140"/>
    <lineage>
        <taxon>Bacteria</taxon>
        <taxon>Bacillati</taxon>
        <taxon>Cyanobacteriota</taxon>
        <taxon>Cyanophyceae</taxon>
        <taxon>Oscillatoriophycideae</taxon>
        <taxon>Chroococcales</taxon>
        <taxon>Geminocystaceae</taxon>
        <taxon>Cyanobacterium</taxon>
    </lineage>
</organism>
<comment type="caution">
    <text evidence="2">The sequence shown here is derived from an EMBL/GenBank/DDBJ whole genome shotgun (WGS) entry which is preliminary data.</text>
</comment>
<dbReference type="GO" id="GO:0016787">
    <property type="term" value="F:hydrolase activity"/>
    <property type="evidence" value="ECO:0007669"/>
    <property type="project" value="UniProtKB-KW"/>
</dbReference>
<evidence type="ECO:0000313" key="3">
    <source>
        <dbReference type="Proteomes" id="UP000437131"/>
    </source>
</evidence>
<dbReference type="Gene3D" id="1.10.287.1080">
    <property type="entry name" value="MazG-like"/>
    <property type="match status" value="1"/>
</dbReference>
<reference evidence="2 3" key="1">
    <citation type="submission" date="2019-11" db="EMBL/GenBank/DDBJ databases">
        <title>Isolation of a new High Light Tolerant Cyanobacteria.</title>
        <authorList>
            <person name="Dobson Z."/>
            <person name="Vaughn N."/>
            <person name="Vaughn M."/>
            <person name="Fromme P."/>
            <person name="Mazor Y."/>
        </authorList>
    </citation>
    <scope>NUCLEOTIDE SEQUENCE [LARGE SCALE GENOMIC DNA]</scope>
    <source>
        <strain evidence="2 3">0216</strain>
    </source>
</reference>
<proteinExistence type="predicted"/>
<evidence type="ECO:0000259" key="1">
    <source>
        <dbReference type="Pfam" id="PF03819"/>
    </source>
</evidence>